<dbReference type="PANTHER" id="PTHR11351:SF3">
    <property type="entry name" value="BLL4393 PROTEIN"/>
    <property type="match status" value="1"/>
</dbReference>
<keyword evidence="14" id="KW-1185">Reference proteome</keyword>
<evidence type="ECO:0000313" key="13">
    <source>
        <dbReference type="EMBL" id="AUB45006.1"/>
    </source>
</evidence>
<evidence type="ECO:0000256" key="2">
    <source>
        <dbReference type="ARBA" id="ARBA00004141"/>
    </source>
</evidence>
<keyword evidence="10 11" id="KW-0472">Membrane</keyword>
<evidence type="ECO:0000256" key="3">
    <source>
        <dbReference type="ARBA" id="ARBA00008749"/>
    </source>
</evidence>
<evidence type="ECO:0000313" key="14">
    <source>
        <dbReference type="Proteomes" id="UP000232003"/>
    </source>
</evidence>
<dbReference type="PANTHER" id="PTHR11351">
    <property type="entry name" value="ACYL-COA DESATURASE"/>
    <property type="match status" value="1"/>
</dbReference>
<organism evidence="13 14">
    <name type="scientific">Nostoc flagelliforme CCNUN1</name>
    <dbReference type="NCBI Taxonomy" id="2038116"/>
    <lineage>
        <taxon>Bacteria</taxon>
        <taxon>Bacillati</taxon>
        <taxon>Cyanobacteriota</taxon>
        <taxon>Cyanophyceae</taxon>
        <taxon>Nostocales</taxon>
        <taxon>Nostocaceae</taxon>
        <taxon>Nostoc</taxon>
    </lineage>
</organism>
<dbReference type="KEGG" id="nfl:COO91_11263"/>
<name>A0A2K8TBE0_9NOSO</name>
<evidence type="ECO:0000256" key="8">
    <source>
        <dbReference type="ARBA" id="ARBA00023004"/>
    </source>
</evidence>
<feature type="transmembrane region" description="Helical" evidence="11">
    <location>
        <begin position="186"/>
        <end position="212"/>
    </location>
</feature>
<dbReference type="OrthoDB" id="19906at2"/>
<dbReference type="CDD" id="cd03505">
    <property type="entry name" value="Delta9-FADS-like"/>
    <property type="match status" value="1"/>
</dbReference>
<accession>A0A2K8TBE0</accession>
<keyword evidence="7" id="KW-0560">Oxidoreductase</keyword>
<keyword evidence="13" id="KW-0614">Plasmid</keyword>
<comment type="similarity">
    <text evidence="3">Belongs to the fatty acid desaturase type 2 family.</text>
</comment>
<dbReference type="AlphaFoldDB" id="A0A2K8TBE0"/>
<sequence>MQPNTTKELEFSTALTPRSRITLANKELQNQQRYIARTTVLIPFLGSVLAIGLLPLLGIGLIELSLLVSMYILTGLGITVGFHRYFAHRAFKSNKVIEITLAILGSMAAQGPVIFWVATHRCHHQYSDQPNDPHSPRLHGNGIYNQLRGLCYAHIGWLFESLIVNPLIFAKDLVHNPTIVKINQLYLIWIILGLAIPTAIEGILTGSSIGAFQGFMWGGIVRIFLSHHTTWCINSITHVFGRYRFENADQSGNIIWLAIITLGEGWHNNHHAFPNSAKFGMKWWQFDLGYWVIRSLEVTGMAWDVKSPTPGMIQAKQITSV</sequence>
<evidence type="ECO:0000256" key="11">
    <source>
        <dbReference type="SAM" id="Phobius"/>
    </source>
</evidence>
<evidence type="ECO:0000256" key="7">
    <source>
        <dbReference type="ARBA" id="ARBA00023002"/>
    </source>
</evidence>
<gene>
    <name evidence="13" type="ORF">COO91_11263</name>
</gene>
<evidence type="ECO:0000256" key="9">
    <source>
        <dbReference type="ARBA" id="ARBA00023098"/>
    </source>
</evidence>
<keyword evidence="8" id="KW-0408">Iron</keyword>
<comment type="cofactor">
    <cofactor evidence="1">
        <name>Fe(2+)</name>
        <dbReference type="ChEBI" id="CHEBI:29033"/>
    </cofactor>
</comment>
<evidence type="ECO:0000256" key="1">
    <source>
        <dbReference type="ARBA" id="ARBA00001954"/>
    </source>
</evidence>
<dbReference type="EMBL" id="CP024793">
    <property type="protein sequence ID" value="AUB45006.1"/>
    <property type="molecule type" value="Genomic_DNA"/>
</dbReference>
<protein>
    <submittedName>
        <fullName evidence="13">SCD, stearoyl-CoA desaturase</fullName>
    </submittedName>
</protein>
<proteinExistence type="inferred from homology"/>
<comment type="subcellular location">
    <subcellularLocation>
        <location evidence="2">Membrane</location>
        <topology evidence="2">Multi-pass membrane protein</topology>
    </subcellularLocation>
</comment>
<dbReference type="RefSeq" id="WP_100904476.1">
    <property type="nucleotide sequence ID" value="NZ_CAWNNC010000009.1"/>
</dbReference>
<dbReference type="GO" id="GO:0016020">
    <property type="term" value="C:membrane"/>
    <property type="evidence" value="ECO:0007669"/>
    <property type="project" value="UniProtKB-SubCell"/>
</dbReference>
<dbReference type="GO" id="GO:0006631">
    <property type="term" value="P:fatty acid metabolic process"/>
    <property type="evidence" value="ECO:0007669"/>
    <property type="project" value="UniProtKB-KW"/>
</dbReference>
<dbReference type="Pfam" id="PF00487">
    <property type="entry name" value="FA_desaturase"/>
    <property type="match status" value="1"/>
</dbReference>
<keyword evidence="9" id="KW-0443">Lipid metabolism</keyword>
<keyword evidence="5" id="KW-0276">Fatty acid metabolism</keyword>
<feature type="transmembrane region" description="Helical" evidence="11">
    <location>
        <begin position="99"/>
        <end position="118"/>
    </location>
</feature>
<evidence type="ECO:0000259" key="12">
    <source>
        <dbReference type="Pfam" id="PF00487"/>
    </source>
</evidence>
<evidence type="ECO:0000256" key="4">
    <source>
        <dbReference type="ARBA" id="ARBA00022692"/>
    </source>
</evidence>
<evidence type="ECO:0000256" key="6">
    <source>
        <dbReference type="ARBA" id="ARBA00022989"/>
    </source>
</evidence>
<keyword evidence="6 11" id="KW-1133">Transmembrane helix</keyword>
<dbReference type="PRINTS" id="PR00075">
    <property type="entry name" value="FACDDSATRASE"/>
</dbReference>
<dbReference type="InterPro" id="IPR015876">
    <property type="entry name" value="Acyl-CoA_DS"/>
</dbReference>
<evidence type="ECO:0000256" key="10">
    <source>
        <dbReference type="ARBA" id="ARBA00023136"/>
    </source>
</evidence>
<feature type="transmembrane region" description="Helical" evidence="11">
    <location>
        <begin position="40"/>
        <end position="62"/>
    </location>
</feature>
<feature type="domain" description="Fatty acid desaturase" evidence="12">
    <location>
        <begin position="71"/>
        <end position="294"/>
    </location>
</feature>
<geneLocation type="plasmid" evidence="14">
    <name>pnfsy08</name>
</geneLocation>
<feature type="transmembrane region" description="Helical" evidence="11">
    <location>
        <begin position="68"/>
        <end position="87"/>
    </location>
</feature>
<dbReference type="InterPro" id="IPR005804">
    <property type="entry name" value="FA_desaturase_dom"/>
</dbReference>
<dbReference type="Proteomes" id="UP000232003">
    <property type="component" value="Plasmid pNFSY08"/>
</dbReference>
<reference evidence="13 14" key="1">
    <citation type="submission" date="2017-11" db="EMBL/GenBank/DDBJ databases">
        <title>Complete genome of a free-living desiccation-tolerant cyanobacterium and its photosynthetic adaptation to extreme terrestrial habitat.</title>
        <authorList>
            <person name="Shang J."/>
        </authorList>
    </citation>
    <scope>NUCLEOTIDE SEQUENCE [LARGE SCALE GENOMIC DNA]</scope>
    <source>
        <strain evidence="13 14">CCNUN1</strain>
        <plasmid evidence="14">pnfsy08</plasmid>
    </source>
</reference>
<dbReference type="GO" id="GO:0016717">
    <property type="term" value="F:oxidoreductase activity, acting on paired donors, with oxidation of a pair of donors resulting in the reduction of molecular oxygen to two molecules of water"/>
    <property type="evidence" value="ECO:0007669"/>
    <property type="project" value="InterPro"/>
</dbReference>
<keyword evidence="4 11" id="KW-0812">Transmembrane</keyword>
<evidence type="ECO:0000256" key="5">
    <source>
        <dbReference type="ARBA" id="ARBA00022832"/>
    </source>
</evidence>